<gene>
    <name evidence="2" type="ORF">CWN49_16080</name>
</gene>
<name>A0A1Q8YWP3_9ENTR</name>
<dbReference type="AlphaFoldDB" id="A0A1Q8YWP3"/>
<dbReference type="Proteomes" id="UP000234667">
    <property type="component" value="Unassembled WGS sequence"/>
</dbReference>
<dbReference type="EMBL" id="PIDR01000478">
    <property type="protein sequence ID" value="PLO68631.1"/>
    <property type="molecule type" value="Genomic_DNA"/>
</dbReference>
<comment type="caution">
    <text evidence="2">The sequence shown here is derived from an EMBL/GenBank/DDBJ whole genome shotgun (WGS) entry which is preliminary data.</text>
</comment>
<protein>
    <submittedName>
        <fullName evidence="2">Chemotaxis protein CheW</fullName>
    </submittedName>
</protein>
<proteinExistence type="predicted"/>
<reference evidence="2 3" key="2">
    <citation type="submission" date="2018-01" db="EMBL/GenBank/DDBJ databases">
        <title>Genomic study of Klebsiella pneumoniae.</title>
        <authorList>
            <person name="Yang Y."/>
            <person name="Bicalho R."/>
        </authorList>
    </citation>
    <scope>NUCLEOTIDE SEQUENCE [LARGE SCALE GENOMIC DNA]</scope>
    <source>
        <strain evidence="2 3">A10</strain>
    </source>
</reference>
<evidence type="ECO:0000256" key="1">
    <source>
        <dbReference type="SAM" id="MobiDB-lite"/>
    </source>
</evidence>
<evidence type="ECO:0000313" key="2">
    <source>
        <dbReference type="EMBL" id="PLO68631.1"/>
    </source>
</evidence>
<evidence type="ECO:0000313" key="3">
    <source>
        <dbReference type="Proteomes" id="UP000234667"/>
    </source>
</evidence>
<sequence>MDTLEWLNGDEFPFLTTSFHPPHVYAPSPDSVISIAEMPVMSPGAHKKAANFAGYITKSTSVRPPRRRDAISHPPASSPIKKPGGGGFTLFMNAA</sequence>
<accession>A0A1Q8YWP3</accession>
<reference evidence="2 3" key="1">
    <citation type="submission" date="2017-11" db="EMBL/GenBank/DDBJ databases">
        <authorList>
            <person name="Han C.G."/>
        </authorList>
    </citation>
    <scope>NUCLEOTIDE SEQUENCE [LARGE SCALE GENOMIC DNA]</scope>
    <source>
        <strain evidence="2 3">A10</strain>
    </source>
</reference>
<feature type="region of interest" description="Disordered" evidence="1">
    <location>
        <begin position="63"/>
        <end position="88"/>
    </location>
</feature>
<organism evidence="2 3">
    <name type="scientific">Klebsiella michiganensis</name>
    <dbReference type="NCBI Taxonomy" id="1134687"/>
    <lineage>
        <taxon>Bacteria</taxon>
        <taxon>Pseudomonadati</taxon>
        <taxon>Pseudomonadota</taxon>
        <taxon>Gammaproteobacteria</taxon>
        <taxon>Enterobacterales</taxon>
        <taxon>Enterobacteriaceae</taxon>
        <taxon>Klebsiella/Raoultella group</taxon>
        <taxon>Klebsiella</taxon>
    </lineage>
</organism>